<proteinExistence type="predicted"/>
<dbReference type="EMBL" id="JAUSWP010000001">
    <property type="protein sequence ID" value="MDQ0567623.1"/>
    <property type="molecule type" value="Genomic_DNA"/>
</dbReference>
<keyword evidence="2" id="KW-1185">Reference proteome</keyword>
<dbReference type="RefSeq" id="WP_307444386.1">
    <property type="nucleotide sequence ID" value="NZ_JAUSWP010000001.1"/>
</dbReference>
<gene>
    <name evidence="1" type="ORF">J2Z63_000244</name>
</gene>
<dbReference type="Proteomes" id="UP001236620">
    <property type="component" value="Unassembled WGS sequence"/>
</dbReference>
<comment type="caution">
    <text evidence="1">The sequence shown here is derived from an EMBL/GenBank/DDBJ whole genome shotgun (WGS) entry which is preliminary data.</text>
</comment>
<organism evidence="1 2">
    <name type="scientific">Mycoplasma yeatsii</name>
    <dbReference type="NCBI Taxonomy" id="51365"/>
    <lineage>
        <taxon>Bacteria</taxon>
        <taxon>Bacillati</taxon>
        <taxon>Mycoplasmatota</taxon>
        <taxon>Mollicutes</taxon>
        <taxon>Mycoplasmataceae</taxon>
        <taxon>Mycoplasma</taxon>
    </lineage>
</organism>
<evidence type="ECO:0000313" key="2">
    <source>
        <dbReference type="Proteomes" id="UP001236620"/>
    </source>
</evidence>
<name>A0ABU0NDX6_9MOLU</name>
<sequence length="79" mass="9442">MKIPKSIKVQGALKSFIIKNNVWYFDDLVELAMKEENDFIFEMSSRYPTYCLFLINDRKRKIFNSKKLKKENKSANQSE</sequence>
<protein>
    <submittedName>
        <fullName evidence="1">Uncharacterized protein</fullName>
    </submittedName>
</protein>
<accession>A0ABU0NDX6</accession>
<evidence type="ECO:0000313" key="1">
    <source>
        <dbReference type="EMBL" id="MDQ0567623.1"/>
    </source>
</evidence>
<reference evidence="1" key="1">
    <citation type="submission" date="2023-07" db="EMBL/GenBank/DDBJ databases">
        <title>Genomic Encyclopedia of Type Strains, Phase IV (KMG-IV): sequencing the most valuable type-strain genomes for metagenomic binning, comparative biology and taxonomic classification.</title>
        <authorList>
            <person name="Goeker M."/>
        </authorList>
    </citation>
    <scope>NUCLEOTIDE SEQUENCE [LARGE SCALE GENOMIC DNA]</scope>
    <source>
        <strain evidence="1">DSM 22019</strain>
    </source>
</reference>